<name>A0A4S2MM02_9PEZI</name>
<dbReference type="EMBL" id="ML220145">
    <property type="protein sequence ID" value="TGZ78080.1"/>
    <property type="molecule type" value="Genomic_DNA"/>
</dbReference>
<protein>
    <submittedName>
        <fullName evidence="1">Uncharacterized protein</fullName>
    </submittedName>
</protein>
<organism evidence="1 2">
    <name type="scientific">Ascodesmis nigricans</name>
    <dbReference type="NCBI Taxonomy" id="341454"/>
    <lineage>
        <taxon>Eukaryota</taxon>
        <taxon>Fungi</taxon>
        <taxon>Dikarya</taxon>
        <taxon>Ascomycota</taxon>
        <taxon>Pezizomycotina</taxon>
        <taxon>Pezizomycetes</taxon>
        <taxon>Pezizales</taxon>
        <taxon>Ascodesmidaceae</taxon>
        <taxon>Ascodesmis</taxon>
    </lineage>
</organism>
<accession>A0A4S2MM02</accession>
<feature type="non-terminal residue" evidence="1">
    <location>
        <position position="1"/>
    </location>
</feature>
<proteinExistence type="predicted"/>
<dbReference type="Proteomes" id="UP000298138">
    <property type="component" value="Unassembled WGS sequence"/>
</dbReference>
<sequence>IREYGPLTQFNTDVSEQEHRLQVKEGYRRSNCQVDSYLKQILRRYNHLNAFAMRELALKKLAQDGHCGGEVLTTLGFLHPKQRRTLAKYHREGVSLPPQLLEGIRPFFQEQVGKTRNRKRVLVSV</sequence>
<reference evidence="1 2" key="1">
    <citation type="submission" date="2019-04" db="EMBL/GenBank/DDBJ databases">
        <title>Comparative genomics and transcriptomics to analyze fruiting body development in filamentous ascomycetes.</title>
        <authorList>
            <consortium name="DOE Joint Genome Institute"/>
            <person name="Lutkenhaus R."/>
            <person name="Traeger S."/>
            <person name="Breuer J."/>
            <person name="Kuo A."/>
            <person name="Lipzen A."/>
            <person name="Pangilinan J."/>
            <person name="Dilworth D."/>
            <person name="Sandor L."/>
            <person name="Poggeler S."/>
            <person name="Barry K."/>
            <person name="Grigoriev I.V."/>
            <person name="Nowrousian M."/>
        </authorList>
    </citation>
    <scope>NUCLEOTIDE SEQUENCE [LARGE SCALE GENOMIC DNA]</scope>
    <source>
        <strain evidence="1 2">CBS 389.68</strain>
    </source>
</reference>
<evidence type="ECO:0000313" key="1">
    <source>
        <dbReference type="EMBL" id="TGZ78080.1"/>
    </source>
</evidence>
<gene>
    <name evidence="1" type="ORF">EX30DRAFT_385616</name>
</gene>
<dbReference type="AlphaFoldDB" id="A0A4S2MM02"/>
<dbReference type="InParanoid" id="A0A4S2MM02"/>
<keyword evidence="2" id="KW-1185">Reference proteome</keyword>
<evidence type="ECO:0000313" key="2">
    <source>
        <dbReference type="Proteomes" id="UP000298138"/>
    </source>
</evidence>